<evidence type="ECO:0000313" key="3">
    <source>
        <dbReference type="Proteomes" id="UP000679725"/>
    </source>
</evidence>
<proteinExistence type="predicted"/>
<keyword evidence="3" id="KW-1185">Reference proteome</keyword>
<feature type="domain" description="Tn3 transposase DDE" evidence="1">
    <location>
        <begin position="3"/>
        <end position="127"/>
    </location>
</feature>
<dbReference type="Pfam" id="PF01526">
    <property type="entry name" value="DDE_Tnp_Tn3"/>
    <property type="match status" value="1"/>
</dbReference>
<organism evidence="2 3">
    <name type="scientific">Dyadobacter linearis</name>
    <dbReference type="NCBI Taxonomy" id="2823330"/>
    <lineage>
        <taxon>Bacteria</taxon>
        <taxon>Pseudomonadati</taxon>
        <taxon>Bacteroidota</taxon>
        <taxon>Cytophagia</taxon>
        <taxon>Cytophagales</taxon>
        <taxon>Spirosomataceae</taxon>
        <taxon>Dyadobacter</taxon>
    </lineage>
</organism>
<evidence type="ECO:0000259" key="1">
    <source>
        <dbReference type="Pfam" id="PF01526"/>
    </source>
</evidence>
<name>A0ABM8UZJ3_9BACT</name>
<sequence>MTQRWLYKALKELGKLYKTIYILRYISEEDLRKSVESVLSKVENANHFAKAVMLGNPQEFNWSTHYDQLTAEGCKRLIINAINYYNLLLLSQQICNCKTAEQKEELMRMISRTSTHTWHHINLHGEFDFSEQQSTPTFDMEAILNLFKG</sequence>
<reference evidence="2 3" key="1">
    <citation type="submission" date="2021-04" db="EMBL/GenBank/DDBJ databases">
        <authorList>
            <person name="Rodrigo-Torres L."/>
            <person name="Arahal R. D."/>
            <person name="Lucena T."/>
        </authorList>
    </citation>
    <scope>NUCLEOTIDE SEQUENCE [LARGE SCALE GENOMIC DNA]</scope>
    <source>
        <strain evidence="2 3">CECT 9623</strain>
    </source>
</reference>
<dbReference type="Proteomes" id="UP000679725">
    <property type="component" value="Unassembled WGS sequence"/>
</dbReference>
<dbReference type="EMBL" id="CAJRAU010000014">
    <property type="protein sequence ID" value="CAG5074815.1"/>
    <property type="molecule type" value="Genomic_DNA"/>
</dbReference>
<dbReference type="InterPro" id="IPR002513">
    <property type="entry name" value="Tn3_Tnp_DDE_dom"/>
</dbReference>
<gene>
    <name evidence="2" type="ORF">DYBT9623_05503</name>
</gene>
<dbReference type="RefSeq" id="WP_310589457.1">
    <property type="nucleotide sequence ID" value="NZ_CAJRAU010000014.1"/>
</dbReference>
<evidence type="ECO:0000313" key="2">
    <source>
        <dbReference type="EMBL" id="CAG5074815.1"/>
    </source>
</evidence>
<protein>
    <recommendedName>
        <fullName evidence="1">Tn3 transposase DDE domain-containing protein</fullName>
    </recommendedName>
</protein>
<accession>A0ABM8UZJ3</accession>
<comment type="caution">
    <text evidence="2">The sequence shown here is derived from an EMBL/GenBank/DDBJ whole genome shotgun (WGS) entry which is preliminary data.</text>
</comment>